<organism evidence="8 9">
    <name type="scientific">Nesterenkonia sandarakina</name>
    <dbReference type="NCBI Taxonomy" id="272918"/>
    <lineage>
        <taxon>Bacteria</taxon>
        <taxon>Bacillati</taxon>
        <taxon>Actinomycetota</taxon>
        <taxon>Actinomycetes</taxon>
        <taxon>Micrococcales</taxon>
        <taxon>Micrococcaceae</taxon>
        <taxon>Nesterenkonia</taxon>
    </lineage>
</organism>
<accession>A0A2T0YBM8</accession>
<gene>
    <name evidence="8" type="ORF">BCL67_1255</name>
</gene>
<keyword evidence="9" id="KW-1185">Reference proteome</keyword>
<evidence type="ECO:0000256" key="2">
    <source>
        <dbReference type="ARBA" id="ARBA00022723"/>
    </source>
</evidence>
<protein>
    <recommendedName>
        <fullName evidence="7">CopC domain-containing protein</fullName>
    </recommendedName>
</protein>
<dbReference type="AlphaFoldDB" id="A0A2T0YBM8"/>
<feature type="transmembrane region" description="Helical" evidence="6">
    <location>
        <begin position="169"/>
        <end position="193"/>
    </location>
</feature>
<evidence type="ECO:0000256" key="6">
    <source>
        <dbReference type="SAM" id="Phobius"/>
    </source>
</evidence>
<feature type="region of interest" description="Disordered" evidence="5">
    <location>
        <begin position="113"/>
        <end position="161"/>
    </location>
</feature>
<dbReference type="InterPro" id="IPR014755">
    <property type="entry name" value="Cu-Rt/internalin_Ig-like"/>
</dbReference>
<dbReference type="RefSeq" id="WP_181256035.1">
    <property type="nucleotide sequence ID" value="NZ_PVTY01000025.1"/>
</dbReference>
<proteinExistence type="predicted"/>
<dbReference type="EMBL" id="PVTY01000025">
    <property type="protein sequence ID" value="PRZ12084.1"/>
    <property type="molecule type" value="Genomic_DNA"/>
</dbReference>
<evidence type="ECO:0000313" key="9">
    <source>
        <dbReference type="Proteomes" id="UP000238217"/>
    </source>
</evidence>
<dbReference type="GO" id="GO:0030313">
    <property type="term" value="C:cell envelope"/>
    <property type="evidence" value="ECO:0007669"/>
    <property type="project" value="UniProtKB-SubCell"/>
</dbReference>
<dbReference type="InterPro" id="IPR032694">
    <property type="entry name" value="CopC/D"/>
</dbReference>
<evidence type="ECO:0000256" key="4">
    <source>
        <dbReference type="ARBA" id="ARBA00023008"/>
    </source>
</evidence>
<evidence type="ECO:0000256" key="3">
    <source>
        <dbReference type="ARBA" id="ARBA00022729"/>
    </source>
</evidence>
<sequence length="211" mass="21882">MIVALLGVISTVTAPRALAHDVLVDTTPSDGAVLQQPPHQVSLTFSGELVEMNPLIIVSDAEGEVITDTPPRIDSGTATVPLPDVGAGDYRVQWSVVSSDGHRIEGSYSFSVAAESPSAQDPSSEPTDEDPEQAGTPAPPASSQSPERDPTSDADADLSGTQDSGGLPAWLTLVLTAVVLGAVVLGAVIITVTRRRNADASIRRPWSRVGK</sequence>
<keyword evidence="6" id="KW-0812">Transmembrane</keyword>
<dbReference type="Proteomes" id="UP000238217">
    <property type="component" value="Unassembled WGS sequence"/>
</dbReference>
<keyword evidence="2" id="KW-0479">Metal-binding</keyword>
<comment type="subcellular location">
    <subcellularLocation>
        <location evidence="1">Cell envelope</location>
    </subcellularLocation>
</comment>
<dbReference type="GO" id="GO:0046688">
    <property type="term" value="P:response to copper ion"/>
    <property type="evidence" value="ECO:0007669"/>
    <property type="project" value="InterPro"/>
</dbReference>
<dbReference type="InterPro" id="IPR014756">
    <property type="entry name" value="Ig_E-set"/>
</dbReference>
<feature type="domain" description="CopC" evidence="7">
    <location>
        <begin position="20"/>
        <end position="112"/>
    </location>
</feature>
<reference evidence="8 9" key="1">
    <citation type="submission" date="2018-03" db="EMBL/GenBank/DDBJ databases">
        <title>Comparative analysis of microorganisms from saline springs in Andes Mountain Range, Colombia.</title>
        <authorList>
            <person name="Rubin E."/>
        </authorList>
    </citation>
    <scope>NUCLEOTIDE SEQUENCE [LARGE SCALE GENOMIC DNA]</scope>
    <source>
        <strain evidence="8 9">CG 35</strain>
    </source>
</reference>
<keyword evidence="4" id="KW-0186">Copper</keyword>
<evidence type="ECO:0000256" key="5">
    <source>
        <dbReference type="SAM" id="MobiDB-lite"/>
    </source>
</evidence>
<dbReference type="SUPFAM" id="SSF81296">
    <property type="entry name" value="E set domains"/>
    <property type="match status" value="1"/>
</dbReference>
<dbReference type="Pfam" id="PF04234">
    <property type="entry name" value="CopC"/>
    <property type="match status" value="1"/>
</dbReference>
<keyword evidence="6" id="KW-0472">Membrane</keyword>
<dbReference type="PANTHER" id="PTHR34820">
    <property type="entry name" value="INNER MEMBRANE PROTEIN YEBZ"/>
    <property type="match status" value="1"/>
</dbReference>
<dbReference type="GO" id="GO:0005886">
    <property type="term" value="C:plasma membrane"/>
    <property type="evidence" value="ECO:0007669"/>
    <property type="project" value="TreeGrafter"/>
</dbReference>
<dbReference type="Gene3D" id="2.60.40.1220">
    <property type="match status" value="1"/>
</dbReference>
<evidence type="ECO:0000259" key="7">
    <source>
        <dbReference type="Pfam" id="PF04234"/>
    </source>
</evidence>
<evidence type="ECO:0000256" key="1">
    <source>
        <dbReference type="ARBA" id="ARBA00004196"/>
    </source>
</evidence>
<keyword evidence="6" id="KW-1133">Transmembrane helix</keyword>
<evidence type="ECO:0000313" key="8">
    <source>
        <dbReference type="EMBL" id="PRZ12084.1"/>
    </source>
</evidence>
<dbReference type="GO" id="GO:0042597">
    <property type="term" value="C:periplasmic space"/>
    <property type="evidence" value="ECO:0007669"/>
    <property type="project" value="InterPro"/>
</dbReference>
<dbReference type="GO" id="GO:0006825">
    <property type="term" value="P:copper ion transport"/>
    <property type="evidence" value="ECO:0007669"/>
    <property type="project" value="InterPro"/>
</dbReference>
<comment type="caution">
    <text evidence="8">The sequence shown here is derived from an EMBL/GenBank/DDBJ whole genome shotgun (WGS) entry which is preliminary data.</text>
</comment>
<keyword evidence="3" id="KW-0732">Signal</keyword>
<name>A0A2T0YBM8_9MICC</name>
<dbReference type="PANTHER" id="PTHR34820:SF4">
    <property type="entry name" value="INNER MEMBRANE PROTEIN YEBZ"/>
    <property type="match status" value="1"/>
</dbReference>
<dbReference type="GO" id="GO:0005507">
    <property type="term" value="F:copper ion binding"/>
    <property type="evidence" value="ECO:0007669"/>
    <property type="project" value="InterPro"/>
</dbReference>
<dbReference type="InterPro" id="IPR007348">
    <property type="entry name" value="CopC_dom"/>
</dbReference>